<evidence type="ECO:0000313" key="2">
    <source>
        <dbReference type="EMBL" id="PVD32274.1"/>
    </source>
</evidence>
<protein>
    <recommendedName>
        <fullName evidence="4">MADF domain-containing protein</fullName>
    </recommendedName>
</protein>
<comment type="caution">
    <text evidence="2">The sequence shown here is derived from an EMBL/GenBank/DDBJ whole genome shotgun (WGS) entry which is preliminary data.</text>
</comment>
<proteinExistence type="predicted"/>
<dbReference type="Proteomes" id="UP000245119">
    <property type="component" value="Linkage Group LG4"/>
</dbReference>
<organism evidence="2 3">
    <name type="scientific">Pomacea canaliculata</name>
    <name type="common">Golden apple snail</name>
    <dbReference type="NCBI Taxonomy" id="400727"/>
    <lineage>
        <taxon>Eukaryota</taxon>
        <taxon>Metazoa</taxon>
        <taxon>Spiralia</taxon>
        <taxon>Lophotrochozoa</taxon>
        <taxon>Mollusca</taxon>
        <taxon>Gastropoda</taxon>
        <taxon>Caenogastropoda</taxon>
        <taxon>Architaenioglossa</taxon>
        <taxon>Ampullarioidea</taxon>
        <taxon>Ampullariidae</taxon>
        <taxon>Pomacea</taxon>
    </lineage>
</organism>
<keyword evidence="3" id="KW-1185">Reference proteome</keyword>
<evidence type="ECO:0000256" key="1">
    <source>
        <dbReference type="SAM" id="MobiDB-lite"/>
    </source>
</evidence>
<dbReference type="EMBL" id="PZQS01000004">
    <property type="protein sequence ID" value="PVD32274.1"/>
    <property type="molecule type" value="Genomic_DNA"/>
</dbReference>
<gene>
    <name evidence="2" type="ORF">C0Q70_07707</name>
</gene>
<evidence type="ECO:0008006" key="4">
    <source>
        <dbReference type="Google" id="ProtNLM"/>
    </source>
</evidence>
<dbReference type="OrthoDB" id="6629625at2759"/>
<name>A0A2T7PFT0_POMCA</name>
<feature type="region of interest" description="Disordered" evidence="1">
    <location>
        <begin position="124"/>
        <end position="163"/>
    </location>
</feature>
<sequence>MQAPLLKPIKTSQPLKLVGMDLIKDEVKQKMRSLRNSFFQQLSAYNARCRSGASAQHVAEPTWHFWKALCFLRPFIKLRKGQDNLSSTSANCSQSSAELLVPEEDTGDISVLLTSVGAFTEKTAEAPAAPPSSNVYQQAPPSKAPDCAKRRRRADNLDTPSPAHQAVDILKNLQKTGKATPNEMFYQMVAGMTEKFPEHVQDQLHRDIFNMVQEVKLTLQNKN</sequence>
<dbReference type="AlphaFoldDB" id="A0A2T7PFT0"/>
<evidence type="ECO:0000313" key="3">
    <source>
        <dbReference type="Proteomes" id="UP000245119"/>
    </source>
</evidence>
<accession>A0A2T7PFT0</accession>
<reference evidence="2 3" key="1">
    <citation type="submission" date="2018-04" db="EMBL/GenBank/DDBJ databases">
        <title>The genome of golden apple snail Pomacea canaliculata provides insight into stress tolerance and invasive adaptation.</title>
        <authorList>
            <person name="Liu C."/>
            <person name="Liu B."/>
            <person name="Ren Y."/>
            <person name="Zhang Y."/>
            <person name="Wang H."/>
            <person name="Li S."/>
            <person name="Jiang F."/>
            <person name="Yin L."/>
            <person name="Zhang G."/>
            <person name="Qian W."/>
            <person name="Fan W."/>
        </authorList>
    </citation>
    <scope>NUCLEOTIDE SEQUENCE [LARGE SCALE GENOMIC DNA]</scope>
    <source>
        <strain evidence="2">SZHN2017</strain>
        <tissue evidence="2">Muscle</tissue>
    </source>
</reference>